<reference evidence="2 3" key="1">
    <citation type="submission" date="2021-04" db="EMBL/GenBank/DDBJ databases">
        <authorList>
            <person name="De Guttry C."/>
            <person name="Zahm M."/>
            <person name="Klopp C."/>
            <person name="Cabau C."/>
            <person name="Louis A."/>
            <person name="Berthelot C."/>
            <person name="Parey E."/>
            <person name="Roest Crollius H."/>
            <person name="Montfort J."/>
            <person name="Robinson-Rechavi M."/>
            <person name="Bucao C."/>
            <person name="Bouchez O."/>
            <person name="Gislard M."/>
            <person name="Lluch J."/>
            <person name="Milhes M."/>
            <person name="Lampietro C."/>
            <person name="Lopez Roques C."/>
            <person name="Donnadieu C."/>
            <person name="Braasch I."/>
            <person name="Desvignes T."/>
            <person name="Postlethwait J."/>
            <person name="Bobe J."/>
            <person name="Wedekind C."/>
            <person name="Guiguen Y."/>
        </authorList>
    </citation>
    <scope>NUCLEOTIDE SEQUENCE [LARGE SCALE GENOMIC DNA]</scope>
    <source>
        <strain evidence="2">Cs_M1</strain>
        <tissue evidence="2">Blood</tissue>
    </source>
</reference>
<dbReference type="EMBL" id="JAGTTL010000013">
    <property type="protein sequence ID" value="KAK6314341.1"/>
    <property type="molecule type" value="Genomic_DNA"/>
</dbReference>
<dbReference type="GO" id="GO:0003677">
    <property type="term" value="F:DNA binding"/>
    <property type="evidence" value="ECO:0007669"/>
    <property type="project" value="InterPro"/>
</dbReference>
<comment type="caution">
    <text evidence="2">The sequence shown here is derived from an EMBL/GenBank/DDBJ whole genome shotgun (WGS) entry which is preliminary data.</text>
</comment>
<name>A0AAN8M8R3_9TELE</name>
<sequence>MARALLGAFDVDMLLNSNLRDGKTKRGEDGERKDRLDPEKVTAITDAVMNRFPGATKGQVGTVYNSKMAELRSDDGKKL</sequence>
<dbReference type="AlphaFoldDB" id="A0AAN8M8R3"/>
<proteinExistence type="predicted"/>
<feature type="domain" description="BEN" evidence="1">
    <location>
        <begin position="9"/>
        <end position="56"/>
    </location>
</feature>
<dbReference type="Proteomes" id="UP001356427">
    <property type="component" value="Unassembled WGS sequence"/>
</dbReference>
<evidence type="ECO:0000313" key="2">
    <source>
        <dbReference type="EMBL" id="KAK6314341.1"/>
    </source>
</evidence>
<dbReference type="InterPro" id="IPR018379">
    <property type="entry name" value="BEN_domain"/>
</dbReference>
<evidence type="ECO:0000313" key="3">
    <source>
        <dbReference type="Proteomes" id="UP001356427"/>
    </source>
</evidence>
<accession>A0AAN8M8R3</accession>
<keyword evidence="3" id="KW-1185">Reference proteome</keyword>
<dbReference type="Pfam" id="PF10523">
    <property type="entry name" value="BEN"/>
    <property type="match status" value="1"/>
</dbReference>
<gene>
    <name evidence="2" type="ORF">J4Q44_G00158000</name>
</gene>
<dbReference type="Gene3D" id="1.10.10.2590">
    <property type="entry name" value="BEN domain"/>
    <property type="match status" value="1"/>
</dbReference>
<organism evidence="2 3">
    <name type="scientific">Coregonus suidteri</name>
    <dbReference type="NCBI Taxonomy" id="861788"/>
    <lineage>
        <taxon>Eukaryota</taxon>
        <taxon>Metazoa</taxon>
        <taxon>Chordata</taxon>
        <taxon>Craniata</taxon>
        <taxon>Vertebrata</taxon>
        <taxon>Euteleostomi</taxon>
        <taxon>Actinopterygii</taxon>
        <taxon>Neopterygii</taxon>
        <taxon>Teleostei</taxon>
        <taxon>Protacanthopterygii</taxon>
        <taxon>Salmoniformes</taxon>
        <taxon>Salmonidae</taxon>
        <taxon>Coregoninae</taxon>
        <taxon>Coregonus</taxon>
    </lineage>
</organism>
<evidence type="ECO:0000259" key="1">
    <source>
        <dbReference type="Pfam" id="PF10523"/>
    </source>
</evidence>
<protein>
    <recommendedName>
        <fullName evidence="1">BEN domain-containing protein</fullName>
    </recommendedName>
</protein>